<accession>A0ACB7S6Y8</accession>
<dbReference type="Proteomes" id="UP000821845">
    <property type="component" value="Chromosome 5"/>
</dbReference>
<comment type="caution">
    <text evidence="1">The sequence shown here is derived from an EMBL/GenBank/DDBJ whole genome shotgun (WGS) entry which is preliminary data.</text>
</comment>
<proteinExistence type="predicted"/>
<gene>
    <name evidence="1" type="ORF">HPB50_005967</name>
</gene>
<evidence type="ECO:0000313" key="2">
    <source>
        <dbReference type="Proteomes" id="UP000821845"/>
    </source>
</evidence>
<name>A0ACB7S6Y8_HYAAI</name>
<reference evidence="1" key="1">
    <citation type="submission" date="2020-05" db="EMBL/GenBank/DDBJ databases">
        <title>Large-scale comparative analyses of tick genomes elucidate their genetic diversity and vector capacities.</title>
        <authorList>
            <person name="Jia N."/>
            <person name="Wang J."/>
            <person name="Shi W."/>
            <person name="Du L."/>
            <person name="Sun Y."/>
            <person name="Zhan W."/>
            <person name="Jiang J."/>
            <person name="Wang Q."/>
            <person name="Zhang B."/>
            <person name="Ji P."/>
            <person name="Sakyi L.B."/>
            <person name="Cui X."/>
            <person name="Yuan T."/>
            <person name="Jiang B."/>
            <person name="Yang W."/>
            <person name="Lam T.T.-Y."/>
            <person name="Chang Q."/>
            <person name="Ding S."/>
            <person name="Wang X."/>
            <person name="Zhu J."/>
            <person name="Ruan X."/>
            <person name="Zhao L."/>
            <person name="Wei J."/>
            <person name="Que T."/>
            <person name="Du C."/>
            <person name="Cheng J."/>
            <person name="Dai P."/>
            <person name="Han X."/>
            <person name="Huang E."/>
            <person name="Gao Y."/>
            <person name="Liu J."/>
            <person name="Shao H."/>
            <person name="Ye R."/>
            <person name="Li L."/>
            <person name="Wei W."/>
            <person name="Wang X."/>
            <person name="Wang C."/>
            <person name="Yang T."/>
            <person name="Huo Q."/>
            <person name="Li W."/>
            <person name="Guo W."/>
            <person name="Chen H."/>
            <person name="Zhou L."/>
            <person name="Ni X."/>
            <person name="Tian J."/>
            <person name="Zhou Y."/>
            <person name="Sheng Y."/>
            <person name="Liu T."/>
            <person name="Pan Y."/>
            <person name="Xia L."/>
            <person name="Li J."/>
            <person name="Zhao F."/>
            <person name="Cao W."/>
        </authorList>
    </citation>
    <scope>NUCLEOTIDE SEQUENCE</scope>
    <source>
        <strain evidence="1">Hyas-2018</strain>
    </source>
</reference>
<evidence type="ECO:0000313" key="1">
    <source>
        <dbReference type="EMBL" id="KAH6929816.1"/>
    </source>
</evidence>
<dbReference type="EMBL" id="CM023485">
    <property type="protein sequence ID" value="KAH6929816.1"/>
    <property type="molecule type" value="Genomic_DNA"/>
</dbReference>
<keyword evidence="2" id="KW-1185">Reference proteome</keyword>
<sequence>MGFYPSSPDGSSGNVGFYDQLAALRWVKENIATFGGNPDDVTLIGHSAGAMSVGLHCTSTISRGLFKRAILQSGTPISLIIGVAFSGSLLFREHGEKLGCYDSEAETRKTVPEILQCLRQLDAKTIYSTVGSKSIQSQLFVPDSGDDFLPKNFLSVENWKKIHINEMFIGTTSEEGALFVDIIRNAAPDLDSALFDDYRRGVALALYLVLEIPIDKANDIVEHYFGAPDVQHDQESVIRTVGILLTDVLFNCPAHFFATTAAKEGVATYMYRFDHRPSYSLWPKHYGPTHVEELPFTIGSLPFFSDESRLKAPPLTEETKKFVKSIQFTPEEHSFMRQLVGVWSSFIKKG</sequence>
<protein>
    <submittedName>
        <fullName evidence="1">Uncharacterized protein</fullName>
    </submittedName>
</protein>
<organism evidence="1 2">
    <name type="scientific">Hyalomma asiaticum</name>
    <name type="common">Tick</name>
    <dbReference type="NCBI Taxonomy" id="266040"/>
    <lineage>
        <taxon>Eukaryota</taxon>
        <taxon>Metazoa</taxon>
        <taxon>Ecdysozoa</taxon>
        <taxon>Arthropoda</taxon>
        <taxon>Chelicerata</taxon>
        <taxon>Arachnida</taxon>
        <taxon>Acari</taxon>
        <taxon>Parasitiformes</taxon>
        <taxon>Ixodida</taxon>
        <taxon>Ixodoidea</taxon>
        <taxon>Ixodidae</taxon>
        <taxon>Hyalomminae</taxon>
        <taxon>Hyalomma</taxon>
    </lineage>
</organism>